<name>A0A165DTH1_EXIGL</name>
<reference evidence="1 2" key="1">
    <citation type="journal article" date="2016" name="Mol. Biol. Evol.">
        <title>Comparative Genomics of Early-Diverging Mushroom-Forming Fungi Provides Insights into the Origins of Lignocellulose Decay Capabilities.</title>
        <authorList>
            <person name="Nagy L.G."/>
            <person name="Riley R."/>
            <person name="Tritt A."/>
            <person name="Adam C."/>
            <person name="Daum C."/>
            <person name="Floudas D."/>
            <person name="Sun H."/>
            <person name="Yadav J.S."/>
            <person name="Pangilinan J."/>
            <person name="Larsson K.H."/>
            <person name="Matsuura K."/>
            <person name="Barry K."/>
            <person name="Labutti K."/>
            <person name="Kuo R."/>
            <person name="Ohm R.A."/>
            <person name="Bhattacharya S.S."/>
            <person name="Shirouzu T."/>
            <person name="Yoshinaga Y."/>
            <person name="Martin F.M."/>
            <person name="Grigoriev I.V."/>
            <person name="Hibbett D.S."/>
        </authorList>
    </citation>
    <scope>NUCLEOTIDE SEQUENCE [LARGE SCALE GENOMIC DNA]</scope>
    <source>
        <strain evidence="1 2">HHB12029</strain>
    </source>
</reference>
<evidence type="ECO:0008006" key="3">
    <source>
        <dbReference type="Google" id="ProtNLM"/>
    </source>
</evidence>
<dbReference type="Proteomes" id="UP000077266">
    <property type="component" value="Unassembled WGS sequence"/>
</dbReference>
<dbReference type="InParanoid" id="A0A165DTH1"/>
<dbReference type="EMBL" id="KV426192">
    <property type="protein sequence ID" value="KZV85315.1"/>
    <property type="molecule type" value="Genomic_DNA"/>
</dbReference>
<gene>
    <name evidence="1" type="ORF">EXIGLDRAFT_775676</name>
</gene>
<dbReference type="AlphaFoldDB" id="A0A165DTH1"/>
<sequence length="369" mass="41501">MSRVQLSADILSDIFLGMDSGIDGAFVVAQVCAYWRSTAFATPLLWSKVRITDVKITRITTSLALSQDLPLSIELLHIMPSVVEELVPHRHRIAFLFISYAHGDSASIKPLLCAGLEFCALKVLRATAGRNNLNQLRLDVALSAPLLHKLDLHGVALDDWKCLFTPSVTEIPWAENTPISGRDPPIPLKAVFDPPLHGRFWPVERRKFLFCHGYSVGLLLQDCANLESLSVDGPCGPQPGEFVPVGGVLSHLRYIELRTDFNTAWDVLQLVRSDGVVGEMDVQFPDIDLDRDTFTRRLFGAVVRGLGSATEFTFHWSNKIELRDTHGRVRRMHPLNDDYYWPWPELWLELNNHLSLHASLKTIYIGSPY</sequence>
<evidence type="ECO:0000313" key="2">
    <source>
        <dbReference type="Proteomes" id="UP000077266"/>
    </source>
</evidence>
<protein>
    <recommendedName>
        <fullName evidence="3">F-box domain-containing protein</fullName>
    </recommendedName>
</protein>
<proteinExistence type="predicted"/>
<dbReference type="STRING" id="1314781.A0A165DTH1"/>
<evidence type="ECO:0000313" key="1">
    <source>
        <dbReference type="EMBL" id="KZV85315.1"/>
    </source>
</evidence>
<keyword evidence="2" id="KW-1185">Reference proteome</keyword>
<organism evidence="1 2">
    <name type="scientific">Exidia glandulosa HHB12029</name>
    <dbReference type="NCBI Taxonomy" id="1314781"/>
    <lineage>
        <taxon>Eukaryota</taxon>
        <taxon>Fungi</taxon>
        <taxon>Dikarya</taxon>
        <taxon>Basidiomycota</taxon>
        <taxon>Agaricomycotina</taxon>
        <taxon>Agaricomycetes</taxon>
        <taxon>Auriculariales</taxon>
        <taxon>Exidiaceae</taxon>
        <taxon>Exidia</taxon>
    </lineage>
</organism>
<accession>A0A165DTH1</accession>